<dbReference type="EMBL" id="JAAQPF010000152">
    <property type="protein sequence ID" value="KAF5713215.1"/>
    <property type="molecule type" value="Genomic_DNA"/>
</dbReference>
<keyword evidence="2" id="KW-1185">Reference proteome</keyword>
<organism evidence="1 2">
    <name type="scientific">Fusarium globosum</name>
    <dbReference type="NCBI Taxonomy" id="78864"/>
    <lineage>
        <taxon>Eukaryota</taxon>
        <taxon>Fungi</taxon>
        <taxon>Dikarya</taxon>
        <taxon>Ascomycota</taxon>
        <taxon>Pezizomycotina</taxon>
        <taxon>Sordariomycetes</taxon>
        <taxon>Hypocreomycetidae</taxon>
        <taxon>Hypocreales</taxon>
        <taxon>Nectriaceae</taxon>
        <taxon>Fusarium</taxon>
        <taxon>Fusarium fujikuroi species complex</taxon>
    </lineage>
</organism>
<evidence type="ECO:0000313" key="1">
    <source>
        <dbReference type="EMBL" id="KAF5713215.1"/>
    </source>
</evidence>
<gene>
    <name evidence="1" type="ORF">FGLOB1_4123</name>
</gene>
<protein>
    <submittedName>
        <fullName evidence="1">Uncharacterized protein</fullName>
    </submittedName>
</protein>
<dbReference type="AlphaFoldDB" id="A0A8H5YL15"/>
<sequence length="225" mass="25265">MATGEPLEGAICFGTEQVPESWRHLWQLRGRELLQLLQSDHIAQPIRMDDQTVHRPSLNHELNEHLVVKSPTAFTSFLDTNDSIILDMPDVSRLSTAIGNFLYVGMSMSFKRVQEDKQQLTGALRLHTAAVEGGDFKLEIFINSPTARAIIHAIRDRDEKLVRIMLGNYLAEGMDGSLRKQEEKHLGIPGPTSALGVVPTEDEDYRLLIMLQFSTGQELCSIFPI</sequence>
<evidence type="ECO:0000313" key="2">
    <source>
        <dbReference type="Proteomes" id="UP000532311"/>
    </source>
</evidence>
<accession>A0A8H5YL15</accession>
<dbReference type="Proteomes" id="UP000532311">
    <property type="component" value="Unassembled WGS sequence"/>
</dbReference>
<comment type="caution">
    <text evidence="1">The sequence shown here is derived from an EMBL/GenBank/DDBJ whole genome shotgun (WGS) entry which is preliminary data.</text>
</comment>
<proteinExistence type="predicted"/>
<reference evidence="1 2" key="1">
    <citation type="submission" date="2020-05" db="EMBL/GenBank/DDBJ databases">
        <title>Identification and distribution of gene clusters putatively required for synthesis of sphingolipid metabolism inhibitors in phylogenetically diverse species of the filamentous fungus Fusarium.</title>
        <authorList>
            <person name="Kim H.-S."/>
            <person name="Busman M."/>
            <person name="Brown D.W."/>
            <person name="Divon H."/>
            <person name="Uhlig S."/>
            <person name="Proctor R.H."/>
        </authorList>
    </citation>
    <scope>NUCLEOTIDE SEQUENCE [LARGE SCALE GENOMIC DNA]</scope>
    <source>
        <strain evidence="1 2">NRRL 26131</strain>
    </source>
</reference>
<name>A0A8H5YL15_9HYPO</name>